<name>A0A672J952_SALFA</name>
<dbReference type="SMART" id="SM00353">
    <property type="entry name" value="HLH"/>
    <property type="match status" value="1"/>
</dbReference>
<dbReference type="InterPro" id="IPR011598">
    <property type="entry name" value="bHLH_dom"/>
</dbReference>
<dbReference type="Gene3D" id="4.10.280.10">
    <property type="entry name" value="Helix-loop-helix DNA-binding domain"/>
    <property type="match status" value="1"/>
</dbReference>
<dbReference type="PANTHER" id="PTHR15402:SF2">
    <property type="entry name" value="TRANSCRIPTION FACTOR LIKE 5"/>
    <property type="match status" value="1"/>
</dbReference>
<feature type="region of interest" description="Disordered" evidence="9">
    <location>
        <begin position="34"/>
        <end position="53"/>
    </location>
</feature>
<keyword evidence="3" id="KW-0221">Differentiation</keyword>
<evidence type="ECO:0000256" key="1">
    <source>
        <dbReference type="ARBA" id="ARBA00004123"/>
    </source>
</evidence>
<evidence type="ECO:0000256" key="2">
    <source>
        <dbReference type="ARBA" id="ARBA00022473"/>
    </source>
</evidence>
<dbReference type="Pfam" id="PF00010">
    <property type="entry name" value="HLH"/>
    <property type="match status" value="1"/>
</dbReference>
<keyword evidence="2" id="KW-0217">Developmental protein</keyword>
<dbReference type="InterPro" id="IPR036638">
    <property type="entry name" value="HLH_DNA-bd_sf"/>
</dbReference>
<dbReference type="Ensembl" id="ENSSFAT00005051345.1">
    <property type="protein sequence ID" value="ENSSFAP00005049717.1"/>
    <property type="gene ID" value="ENSSFAG00005024018.1"/>
</dbReference>
<dbReference type="InterPro" id="IPR039583">
    <property type="entry name" value="TCFL5/SOLH1/2"/>
</dbReference>
<keyword evidence="5" id="KW-0805">Transcription regulation</keyword>
<keyword evidence="4" id="KW-0744">Spermatogenesis</keyword>
<keyword evidence="12" id="KW-1185">Reference proteome</keyword>
<dbReference type="GO" id="GO:0007283">
    <property type="term" value="P:spermatogenesis"/>
    <property type="evidence" value="ECO:0007669"/>
    <property type="project" value="UniProtKB-KW"/>
</dbReference>
<proteinExistence type="predicted"/>
<evidence type="ECO:0000256" key="6">
    <source>
        <dbReference type="ARBA" id="ARBA00023125"/>
    </source>
</evidence>
<dbReference type="GO" id="GO:0046983">
    <property type="term" value="F:protein dimerization activity"/>
    <property type="evidence" value="ECO:0007669"/>
    <property type="project" value="InterPro"/>
</dbReference>
<dbReference type="InParanoid" id="A0A672J952"/>
<evidence type="ECO:0000256" key="9">
    <source>
        <dbReference type="SAM" id="MobiDB-lite"/>
    </source>
</evidence>
<dbReference type="SUPFAM" id="SSF47459">
    <property type="entry name" value="HLH, helix-loop-helix DNA-binding domain"/>
    <property type="match status" value="1"/>
</dbReference>
<keyword evidence="8" id="KW-0539">Nucleus</keyword>
<dbReference type="GO" id="GO:0005634">
    <property type="term" value="C:nucleus"/>
    <property type="evidence" value="ECO:0007669"/>
    <property type="project" value="UniProtKB-SubCell"/>
</dbReference>
<dbReference type="GO" id="GO:0030154">
    <property type="term" value="P:cell differentiation"/>
    <property type="evidence" value="ECO:0007669"/>
    <property type="project" value="UniProtKB-KW"/>
</dbReference>
<evidence type="ECO:0000256" key="5">
    <source>
        <dbReference type="ARBA" id="ARBA00023015"/>
    </source>
</evidence>
<evidence type="ECO:0000256" key="8">
    <source>
        <dbReference type="ARBA" id="ARBA00023242"/>
    </source>
</evidence>
<comment type="subcellular location">
    <subcellularLocation>
        <location evidence="1">Nucleus</location>
    </subcellularLocation>
</comment>
<dbReference type="GO" id="GO:0000981">
    <property type="term" value="F:DNA-binding transcription factor activity, RNA polymerase II-specific"/>
    <property type="evidence" value="ECO:0007669"/>
    <property type="project" value="TreeGrafter"/>
</dbReference>
<protein>
    <recommendedName>
        <fullName evidence="10">BHLH domain-containing protein</fullName>
    </recommendedName>
</protein>
<evidence type="ECO:0000256" key="7">
    <source>
        <dbReference type="ARBA" id="ARBA00023163"/>
    </source>
</evidence>
<reference evidence="11" key="2">
    <citation type="submission" date="2025-08" db="UniProtKB">
        <authorList>
            <consortium name="Ensembl"/>
        </authorList>
    </citation>
    <scope>IDENTIFICATION</scope>
</reference>
<sequence>MQGELFLTHLVSTEDAASRCYSVPLHFEIATAAKDGPNSSRRSRSRVRKGTQPCMSISQRKEMHNSKERERRRKIRLCCDQLNTLVPFCDSNSDKVTTLQGAVAFLRYISETYGDALKEVQLKMGTVLTEHKLLMCCVLNHNNIPVCFSAGVSGVFPQESPAAEVRLFF</sequence>
<keyword evidence="7" id="KW-0804">Transcription</keyword>
<evidence type="ECO:0000256" key="4">
    <source>
        <dbReference type="ARBA" id="ARBA00022871"/>
    </source>
</evidence>
<dbReference type="PANTHER" id="PTHR15402">
    <property type="entry name" value="TRANSCRIPTION FACTOR-LIKE 5 PROTEIN"/>
    <property type="match status" value="1"/>
</dbReference>
<dbReference type="AlphaFoldDB" id="A0A672J952"/>
<evidence type="ECO:0000313" key="11">
    <source>
        <dbReference type="Ensembl" id="ENSSFAP00005049717.1"/>
    </source>
</evidence>
<evidence type="ECO:0000259" key="10">
    <source>
        <dbReference type="PROSITE" id="PS50888"/>
    </source>
</evidence>
<keyword evidence="6" id="KW-0238">DNA-binding</keyword>
<accession>A0A672J952</accession>
<evidence type="ECO:0000256" key="3">
    <source>
        <dbReference type="ARBA" id="ARBA00022782"/>
    </source>
</evidence>
<organism evidence="11 12">
    <name type="scientific">Salarias fasciatus</name>
    <name type="common">Jewelled blenny</name>
    <name type="synonym">Blennius fasciatus</name>
    <dbReference type="NCBI Taxonomy" id="181472"/>
    <lineage>
        <taxon>Eukaryota</taxon>
        <taxon>Metazoa</taxon>
        <taxon>Chordata</taxon>
        <taxon>Craniata</taxon>
        <taxon>Vertebrata</taxon>
        <taxon>Euteleostomi</taxon>
        <taxon>Actinopterygii</taxon>
        <taxon>Neopterygii</taxon>
        <taxon>Teleostei</taxon>
        <taxon>Neoteleostei</taxon>
        <taxon>Acanthomorphata</taxon>
        <taxon>Ovalentaria</taxon>
        <taxon>Blenniimorphae</taxon>
        <taxon>Blenniiformes</taxon>
        <taxon>Blennioidei</taxon>
        <taxon>Blenniidae</taxon>
        <taxon>Salariinae</taxon>
        <taxon>Salarias</taxon>
    </lineage>
</organism>
<reference evidence="11" key="1">
    <citation type="submission" date="2019-06" db="EMBL/GenBank/DDBJ databases">
        <authorList>
            <consortium name="Wellcome Sanger Institute Data Sharing"/>
        </authorList>
    </citation>
    <scope>NUCLEOTIDE SEQUENCE [LARGE SCALE GENOMIC DNA]</scope>
</reference>
<dbReference type="GO" id="GO:0000978">
    <property type="term" value="F:RNA polymerase II cis-regulatory region sequence-specific DNA binding"/>
    <property type="evidence" value="ECO:0007669"/>
    <property type="project" value="TreeGrafter"/>
</dbReference>
<feature type="domain" description="BHLH" evidence="10">
    <location>
        <begin position="59"/>
        <end position="109"/>
    </location>
</feature>
<evidence type="ECO:0000313" key="12">
    <source>
        <dbReference type="Proteomes" id="UP000472267"/>
    </source>
</evidence>
<dbReference type="Proteomes" id="UP000472267">
    <property type="component" value="Chromosome 20"/>
</dbReference>
<dbReference type="PROSITE" id="PS50888">
    <property type="entry name" value="BHLH"/>
    <property type="match status" value="1"/>
</dbReference>
<reference evidence="11" key="3">
    <citation type="submission" date="2025-09" db="UniProtKB">
        <authorList>
            <consortium name="Ensembl"/>
        </authorList>
    </citation>
    <scope>IDENTIFICATION</scope>
</reference>